<dbReference type="PANTHER" id="PTHR44103:SF1">
    <property type="entry name" value="PROPROTEIN CONVERTASE P"/>
    <property type="match status" value="1"/>
</dbReference>
<dbReference type="Gene3D" id="2.130.10.130">
    <property type="entry name" value="Integrin alpha, N-terminal"/>
    <property type="match status" value="1"/>
</dbReference>
<dbReference type="InterPro" id="IPR013783">
    <property type="entry name" value="Ig-like_fold"/>
</dbReference>
<dbReference type="SUPFAM" id="SSF48726">
    <property type="entry name" value="Immunoglobulin"/>
    <property type="match status" value="1"/>
</dbReference>
<evidence type="ECO:0000256" key="1">
    <source>
        <dbReference type="ARBA" id="ARBA00022729"/>
    </source>
</evidence>
<dbReference type="EMBL" id="FQZX01000008">
    <property type="protein sequence ID" value="SHK85638.1"/>
    <property type="molecule type" value="Genomic_DNA"/>
</dbReference>
<accession>A0A1M6VW76</accession>
<keyword evidence="1" id="KW-0732">Signal</keyword>
<dbReference type="GO" id="GO:0005509">
    <property type="term" value="F:calcium ion binding"/>
    <property type="evidence" value="ECO:0007669"/>
    <property type="project" value="InterPro"/>
</dbReference>
<protein>
    <submittedName>
        <fullName evidence="2">Repeat domain-containing protein</fullName>
    </submittedName>
</protein>
<evidence type="ECO:0000313" key="3">
    <source>
        <dbReference type="Proteomes" id="UP000184314"/>
    </source>
</evidence>
<dbReference type="Gene3D" id="4.10.1080.10">
    <property type="entry name" value="TSP type-3 repeat"/>
    <property type="match status" value="1"/>
</dbReference>
<dbReference type="Proteomes" id="UP000184314">
    <property type="component" value="Unassembled WGS sequence"/>
</dbReference>
<evidence type="ECO:0000313" key="2">
    <source>
        <dbReference type="EMBL" id="SHK85638.1"/>
    </source>
</evidence>
<dbReference type="SUPFAM" id="SSF103647">
    <property type="entry name" value="TSP type-3 repeat"/>
    <property type="match status" value="2"/>
</dbReference>
<dbReference type="InterPro" id="IPR028994">
    <property type="entry name" value="Integrin_alpha_N"/>
</dbReference>
<dbReference type="STRING" id="228958.SAMN04488007_4007"/>
<dbReference type="InterPro" id="IPR013517">
    <property type="entry name" value="FG-GAP"/>
</dbReference>
<name>A0A1M6VW76_9FLAO</name>
<dbReference type="OrthoDB" id="279982at2"/>
<dbReference type="PANTHER" id="PTHR44103">
    <property type="entry name" value="PROPROTEIN CONVERTASE P"/>
    <property type="match status" value="1"/>
</dbReference>
<dbReference type="Pfam" id="PF17963">
    <property type="entry name" value="Big_9"/>
    <property type="match status" value="1"/>
</dbReference>
<proteinExistence type="predicted"/>
<sequence>MGVSLIKRINLSYIGLIIIAVLSSSKIQAQTTFTESAASFGLDLGQPKDGGHAWSDFDNDGDLDVLVLENNNNSGVKSFLMRNNGNNTFTNVQPTLVPGLLGDWAERQAAWGDINNDGRPDFLINSSGNNNARKAIQIFIQNANGTFGDGIGGSAPITIGRSGATIVVPAVNSEGVGFFDFEGDGDLDIFFDNHDMGIELLRNNFIDHTTHTVANPAPNVLFTHITTGNGSGVTEFGLNQFATDGDYGTAADVNDDGWVDIFMRKRDENDFFLNQGGNFSNGADLGQAANNNKGGNGLWDLDNDGDLDAVWTENGQTQIHRNDGGGVFTALGASSFPGLPQPGNLNNGSSGARIDALAGGDIDNDGDIDIILVGNSRSYLYINQLNSPAPAPGVIGSGSAMSFSLDSQQFNTGRDGEGTTMVDIDDDGDLDIYISINNYINQLYINNLPAANRNNHLFIDVTEDRGADGSTGGFLGRVAIGTNVLIRDCSGNIISGLRQVNGVYGHGTQQPEEVHFGLPLGENETYIIEVHYPNFYDASEPSGYSRLIATAIAQPSTIAGTNHYKLTTTDAELIENPNAPIAEDDEVQVTYGNLVSVQIQLFTNDSEPDGENFSLESITQPLVGTVVINDAENGLVTYTYSGATPFPGETTFDYTITDSTDSLCPSLGKNDTATVRIFEPCTDPTGVDTDGDGINDGCDLDNDNDGILDTIECSKSSGTVNNHDFGYWIFNSPGWTGSGQQWNGNANRAWFPEWNGTGTASFYQTINVTSGAVNTITFDVGADNNYGKEVTLNVLIEGVQQFTETSNQIVANNGGRSQNDNETLNMTTRSFSFVPTSNTVELRFNGVATQTNHDRMYIDNITLNTGCGDLDGDGTADIYDLDSDGDGCFDALEGADNLDFSDLNGDGSISGSVDANGIPTVVSGGQGKGSSADYTVTSGLCDDDGDGVNNANDKCPYFDDAIDSDNDGVPDGCDVDDDNDGVSDCDESIDSVTNEFAWTLNTPAGNLEMDTDYDSKIEDWVLSNTETMITNGSQFAVSGSNMRIESFSSQTKEEAVQNGDYIDISFTTSSEVSSLALNEIRSGWYRPDLGDSYYSATAFTRVGTNVWTTLSTDVFHTDNGGVYATFQHLANGPVYLDGNTAYTFRFYVYGHVNDSSQDYSIIDDIAFGITACRTGNLDGDGNPNHLDYDSDADGCNDADEAYADSNTDLDNNGMYGSGVPTVNTDGSVVAASYATPADGDSNGDYDFLQVTAALVITDQPQDQIVLTGDDATFTTSVTNADTYQWQVSIDGVNYTNRVNNSEYSGTETSTLTVLNVPKQKEGYSYRLFASNSSNTCVEVASNAALLFVKVRTVITNRRITYRIKPN</sequence>
<reference evidence="3" key="1">
    <citation type="submission" date="2016-11" db="EMBL/GenBank/DDBJ databases">
        <authorList>
            <person name="Varghese N."/>
            <person name="Submissions S."/>
        </authorList>
    </citation>
    <scope>NUCLEOTIDE SEQUENCE [LARGE SCALE GENOMIC DNA]</scope>
    <source>
        <strain evidence="3">DSM 16478</strain>
    </source>
</reference>
<gene>
    <name evidence="2" type="ORF">SAMN04488007_4007</name>
</gene>
<dbReference type="InterPro" id="IPR028974">
    <property type="entry name" value="TSP_type-3_rpt"/>
</dbReference>
<dbReference type="SUPFAM" id="SSF69318">
    <property type="entry name" value="Integrin alpha N-terminal domain"/>
    <property type="match status" value="2"/>
</dbReference>
<keyword evidence="3" id="KW-1185">Reference proteome</keyword>
<dbReference type="Gene3D" id="2.60.40.10">
    <property type="entry name" value="Immunoglobulins"/>
    <property type="match status" value="1"/>
</dbReference>
<organism evidence="2 3">
    <name type="scientific">Maribacter aquivivus</name>
    <dbReference type="NCBI Taxonomy" id="228958"/>
    <lineage>
        <taxon>Bacteria</taxon>
        <taxon>Pseudomonadati</taxon>
        <taxon>Bacteroidota</taxon>
        <taxon>Flavobacteriia</taxon>
        <taxon>Flavobacteriales</taxon>
        <taxon>Flavobacteriaceae</taxon>
        <taxon>Maribacter</taxon>
    </lineage>
</organism>
<dbReference type="Pfam" id="PF13517">
    <property type="entry name" value="FG-GAP_3"/>
    <property type="match status" value="2"/>
</dbReference>
<dbReference type="InterPro" id="IPR036179">
    <property type="entry name" value="Ig-like_dom_sf"/>
</dbReference>